<evidence type="ECO:0000256" key="1">
    <source>
        <dbReference type="ARBA" id="ARBA00008857"/>
    </source>
</evidence>
<keyword evidence="3" id="KW-0233">DNA recombination</keyword>
<dbReference type="CDD" id="cd00397">
    <property type="entry name" value="DNA_BRE_C"/>
    <property type="match status" value="1"/>
</dbReference>
<feature type="transmembrane region" description="Helical" evidence="4">
    <location>
        <begin position="449"/>
        <end position="465"/>
    </location>
</feature>
<dbReference type="EMBL" id="BAABHD010000066">
    <property type="protein sequence ID" value="GAA4461843.1"/>
    <property type="molecule type" value="Genomic_DNA"/>
</dbReference>
<proteinExistence type="inferred from homology"/>
<feature type="domain" description="Tyr recombinase" evidence="5">
    <location>
        <begin position="4"/>
        <end position="182"/>
    </location>
</feature>
<reference evidence="7" key="1">
    <citation type="journal article" date="2019" name="Int. J. Syst. Evol. Microbiol.">
        <title>The Global Catalogue of Microorganisms (GCM) 10K type strain sequencing project: providing services to taxonomists for standard genome sequencing and annotation.</title>
        <authorList>
            <consortium name="The Broad Institute Genomics Platform"/>
            <consortium name="The Broad Institute Genome Sequencing Center for Infectious Disease"/>
            <person name="Wu L."/>
            <person name="Ma J."/>
        </authorList>
    </citation>
    <scope>NUCLEOTIDE SEQUENCE [LARGE SCALE GENOMIC DNA]</scope>
    <source>
        <strain evidence="7">JCM 17927</strain>
    </source>
</reference>
<keyword evidence="4" id="KW-0812">Transmembrane</keyword>
<accession>A0ABP8N8S5</accession>
<dbReference type="PROSITE" id="PS51898">
    <property type="entry name" value="TYR_RECOMBINASE"/>
    <property type="match status" value="1"/>
</dbReference>
<evidence type="ECO:0000256" key="2">
    <source>
        <dbReference type="ARBA" id="ARBA00023125"/>
    </source>
</evidence>
<keyword evidence="4" id="KW-1133">Transmembrane helix</keyword>
<protein>
    <recommendedName>
        <fullName evidence="5">Tyr recombinase domain-containing protein</fullName>
    </recommendedName>
</protein>
<dbReference type="InterPro" id="IPR013762">
    <property type="entry name" value="Integrase-like_cat_sf"/>
</dbReference>
<comment type="similarity">
    <text evidence="1">Belongs to the 'phage' integrase family.</text>
</comment>
<dbReference type="Gene3D" id="3.40.50.300">
    <property type="entry name" value="P-loop containing nucleotide triphosphate hydrolases"/>
    <property type="match status" value="1"/>
</dbReference>
<evidence type="ECO:0000313" key="6">
    <source>
        <dbReference type="EMBL" id="GAA4461843.1"/>
    </source>
</evidence>
<dbReference type="InterPro" id="IPR050090">
    <property type="entry name" value="Tyrosine_recombinase_XerCD"/>
</dbReference>
<name>A0ABP8N8S5_9BACT</name>
<dbReference type="SUPFAM" id="SSF56349">
    <property type="entry name" value="DNA breaking-rejoining enzymes"/>
    <property type="match status" value="1"/>
</dbReference>
<dbReference type="Gene3D" id="1.10.443.10">
    <property type="entry name" value="Intergrase catalytic core"/>
    <property type="match status" value="1"/>
</dbReference>
<organism evidence="6 7">
    <name type="scientific">Nibrella saemangeumensis</name>
    <dbReference type="NCBI Taxonomy" id="1084526"/>
    <lineage>
        <taxon>Bacteria</taxon>
        <taxon>Pseudomonadati</taxon>
        <taxon>Bacteroidota</taxon>
        <taxon>Cytophagia</taxon>
        <taxon>Cytophagales</taxon>
        <taxon>Spirosomataceae</taxon>
        <taxon>Nibrella</taxon>
    </lineage>
</organism>
<evidence type="ECO:0000313" key="7">
    <source>
        <dbReference type="Proteomes" id="UP001501175"/>
    </source>
</evidence>
<dbReference type="RefSeq" id="WP_345245901.1">
    <property type="nucleotide sequence ID" value="NZ_BAABHD010000066.1"/>
</dbReference>
<evidence type="ECO:0000256" key="3">
    <source>
        <dbReference type="ARBA" id="ARBA00023172"/>
    </source>
</evidence>
<comment type="caution">
    <text evidence="6">The sequence shown here is derived from an EMBL/GenBank/DDBJ whole genome shotgun (WGS) entry which is preliminary data.</text>
</comment>
<keyword evidence="2" id="KW-0238">DNA-binding</keyword>
<dbReference type="Pfam" id="PF00589">
    <property type="entry name" value="Phage_integrase"/>
    <property type="match status" value="1"/>
</dbReference>
<feature type="transmembrane region" description="Helical" evidence="4">
    <location>
        <begin position="477"/>
        <end position="495"/>
    </location>
</feature>
<dbReference type="SUPFAM" id="SSF52540">
    <property type="entry name" value="P-loop containing nucleoside triphosphate hydrolases"/>
    <property type="match status" value="1"/>
</dbReference>
<dbReference type="PANTHER" id="PTHR30349">
    <property type="entry name" value="PHAGE INTEGRASE-RELATED"/>
    <property type="match status" value="1"/>
</dbReference>
<sequence length="503" mass="57316">MKTEAPDFHTREEQEALLKATNNPKHRVLILLMLDAGCRVTEARTRKWEDCDFRTRTVKVDSLKKRQTSKKKPRIIPMSERLYDAFSDLLKDGAEPKGFVFPGSDGGHLSRSAAYMMLKRLADANPQVGDTKPHKLRHTFATNLRAHGTDLTDIRDLLGHERADTSLIYAHADPSRLRAQIDAAAPRQSLFQKLRKRLFPERRSIINLLTPSTDFIFGRDKEMKQIQQLVSRNISVLITGPIGSGKTHLLQSLDFEQRTLLIDDCKDFKKAISNAILHICGDKDAAAAMLFQTSDLKVVETKLSTASLPNLVQTLIDVTKDREYLLKIGNIDEITPTVVRALEKLKEHFTIITTARSVKITNASFAWSFEKIELQPLARPDSLRMIYRLIGDLEVRELDAVMTKIYETSDGNPRKIRELCDRLRKEAFINLDTVTEVADGYLGRQSEEFDFSIVLLVVLGGFVLLRYYGRETGEKDLQFLGACIMLILMFARYFFRATKRRSL</sequence>
<evidence type="ECO:0000259" key="5">
    <source>
        <dbReference type="PROSITE" id="PS51898"/>
    </source>
</evidence>
<evidence type="ECO:0000256" key="4">
    <source>
        <dbReference type="SAM" id="Phobius"/>
    </source>
</evidence>
<dbReference type="InterPro" id="IPR011010">
    <property type="entry name" value="DNA_brk_join_enz"/>
</dbReference>
<dbReference type="PANTHER" id="PTHR30349:SF41">
    <property type="entry name" value="INTEGRASE_RECOMBINASE PROTEIN MJ0367-RELATED"/>
    <property type="match status" value="1"/>
</dbReference>
<dbReference type="Proteomes" id="UP001501175">
    <property type="component" value="Unassembled WGS sequence"/>
</dbReference>
<keyword evidence="4" id="KW-0472">Membrane</keyword>
<dbReference type="InterPro" id="IPR002104">
    <property type="entry name" value="Integrase_catalytic"/>
</dbReference>
<dbReference type="InterPro" id="IPR027417">
    <property type="entry name" value="P-loop_NTPase"/>
</dbReference>
<keyword evidence="7" id="KW-1185">Reference proteome</keyword>
<gene>
    <name evidence="6" type="ORF">GCM10023189_37800</name>
</gene>